<dbReference type="EMBL" id="JAECZA010000229">
    <property type="protein sequence ID" value="MBH8576383.1"/>
    <property type="molecule type" value="Genomic_DNA"/>
</dbReference>
<comment type="caution">
    <text evidence="1">The sequence shown here is derived from an EMBL/GenBank/DDBJ whole genome shotgun (WGS) entry which is preliminary data.</text>
</comment>
<proteinExistence type="predicted"/>
<reference evidence="1 2" key="1">
    <citation type="journal article" date="2021" name="Int. J. Syst. Evol. Microbiol.">
        <title>Amazonocrinis nigriterrae gen. nov., sp. nov., Atlanticothrix silvestris gen. nov., sp. nov. and Dendronalium phyllosphericum gen. nov., sp. nov., nostocacean cyanobacteria from Brazilian environments.</title>
        <authorList>
            <person name="Alvarenga D.O."/>
            <person name="Andreote A.P.D."/>
            <person name="Branco L.H.Z."/>
            <person name="Delbaje E."/>
            <person name="Cruz R.B."/>
            <person name="Varani A.M."/>
            <person name="Fiore M.F."/>
        </authorList>
    </citation>
    <scope>NUCLEOTIDE SEQUENCE [LARGE SCALE GENOMIC DNA]</scope>
    <source>
        <strain evidence="1 2">CENA369</strain>
    </source>
</reference>
<evidence type="ECO:0000313" key="1">
    <source>
        <dbReference type="EMBL" id="MBH8576383.1"/>
    </source>
</evidence>
<keyword evidence="2" id="KW-1185">Reference proteome</keyword>
<dbReference type="AlphaFoldDB" id="A0A8J7I9H1"/>
<organism evidence="1 2">
    <name type="scientific">Dendronalium phyllosphericum CENA369</name>
    <dbReference type="NCBI Taxonomy" id="1725256"/>
    <lineage>
        <taxon>Bacteria</taxon>
        <taxon>Bacillati</taxon>
        <taxon>Cyanobacteriota</taxon>
        <taxon>Cyanophyceae</taxon>
        <taxon>Nostocales</taxon>
        <taxon>Nostocaceae</taxon>
        <taxon>Dendronalium</taxon>
        <taxon>Dendronalium phyllosphericum</taxon>
    </lineage>
</organism>
<dbReference type="Proteomes" id="UP000662314">
    <property type="component" value="Unassembled WGS sequence"/>
</dbReference>
<accession>A0A8J7I9H1</accession>
<gene>
    <name evidence="1" type="ORF">I8752_26025</name>
</gene>
<name>A0A8J7I9H1_9NOST</name>
<evidence type="ECO:0000313" key="2">
    <source>
        <dbReference type="Proteomes" id="UP000662314"/>
    </source>
</evidence>
<dbReference type="RefSeq" id="WP_214435122.1">
    <property type="nucleotide sequence ID" value="NZ_CAWPUQ010000157.1"/>
</dbReference>
<protein>
    <submittedName>
        <fullName evidence="1">ACP S-malonyltransferase</fullName>
    </submittedName>
</protein>
<sequence length="130" mass="15120">MIFLIDHNIEGQAAWLWETIFAEGWLDWVTLGFITFEEVALPIDSSDRFVWRFAQENKMIILTANRSMEGEDSLEKTIRDENNINSLPVITIAKVDRMVERSYREKCAVRLIEILIDIENSMGVGRIFIP</sequence>